<organism evidence="2">
    <name type="scientific">Anopheles sinensis</name>
    <name type="common">Mosquito</name>
    <dbReference type="NCBI Taxonomy" id="74873"/>
    <lineage>
        <taxon>Eukaryota</taxon>
        <taxon>Metazoa</taxon>
        <taxon>Ecdysozoa</taxon>
        <taxon>Arthropoda</taxon>
        <taxon>Hexapoda</taxon>
        <taxon>Insecta</taxon>
        <taxon>Pterygota</taxon>
        <taxon>Neoptera</taxon>
        <taxon>Endopterygota</taxon>
        <taxon>Diptera</taxon>
        <taxon>Nematocera</taxon>
        <taxon>Culicoidea</taxon>
        <taxon>Culicidae</taxon>
        <taxon>Anophelinae</taxon>
        <taxon>Anopheles</taxon>
    </lineage>
</organism>
<reference evidence="2 4" key="1">
    <citation type="journal article" date="2014" name="BMC Genomics">
        <title>Genome sequence of Anopheles sinensis provides insight into genetics basis of mosquito competence for malaria parasites.</title>
        <authorList>
            <person name="Zhou D."/>
            <person name="Zhang D."/>
            <person name="Ding G."/>
            <person name="Shi L."/>
            <person name="Hou Q."/>
            <person name="Ye Y."/>
            <person name="Xu Y."/>
            <person name="Zhou H."/>
            <person name="Xiong C."/>
            <person name="Li S."/>
            <person name="Yu J."/>
            <person name="Hong S."/>
            <person name="Yu X."/>
            <person name="Zou P."/>
            <person name="Chen C."/>
            <person name="Chang X."/>
            <person name="Wang W."/>
            <person name="Lv Y."/>
            <person name="Sun Y."/>
            <person name="Ma L."/>
            <person name="Shen B."/>
            <person name="Zhu C."/>
        </authorList>
    </citation>
    <scope>NUCLEOTIDE SEQUENCE [LARGE SCALE GENOMIC DNA]</scope>
</reference>
<dbReference type="AlphaFoldDB" id="A0A084WFM2"/>
<evidence type="ECO:0000313" key="2">
    <source>
        <dbReference type="EMBL" id="KFB49016.1"/>
    </source>
</evidence>
<gene>
    <name evidence="2" type="ORF">ZHAS_00017025</name>
</gene>
<evidence type="ECO:0000256" key="1">
    <source>
        <dbReference type="SAM" id="MobiDB-lite"/>
    </source>
</evidence>
<keyword evidence="4" id="KW-1185">Reference proteome</keyword>
<reference evidence="3" key="2">
    <citation type="submission" date="2020-05" db="UniProtKB">
        <authorList>
            <consortium name="EnsemblMetazoa"/>
        </authorList>
    </citation>
    <scope>IDENTIFICATION</scope>
</reference>
<evidence type="ECO:0000313" key="3">
    <source>
        <dbReference type="EnsemblMetazoa" id="ASIC017025-PA"/>
    </source>
</evidence>
<feature type="region of interest" description="Disordered" evidence="1">
    <location>
        <begin position="45"/>
        <end position="77"/>
    </location>
</feature>
<name>A0A084WFM2_ANOSI</name>
<dbReference type="EnsemblMetazoa" id="ASIC017025-RA">
    <property type="protein sequence ID" value="ASIC017025-PA"/>
    <property type="gene ID" value="ASIC017025"/>
</dbReference>
<evidence type="ECO:0000313" key="4">
    <source>
        <dbReference type="Proteomes" id="UP000030765"/>
    </source>
</evidence>
<dbReference type="EMBL" id="ATLV01023373">
    <property type="status" value="NOT_ANNOTATED_CDS"/>
    <property type="molecule type" value="Genomic_DNA"/>
</dbReference>
<sequence>MFEDIVGGKVFSNALALLELREDSCNITPSADRASVLAEQFFPGNSIPGPNKHRNSIPGRASHSRVPTKRVPNERSPLSAYMRPADALPTFFHPCAETAKNIRKPTREFKASGVYCRRHYALRCCIHARLQRE</sequence>
<accession>A0A084WFM2</accession>
<dbReference type="EMBL" id="KE525342">
    <property type="protein sequence ID" value="KFB49016.1"/>
    <property type="molecule type" value="Genomic_DNA"/>
</dbReference>
<dbReference type="Proteomes" id="UP000030765">
    <property type="component" value="Unassembled WGS sequence"/>
</dbReference>
<dbReference type="VEuPathDB" id="VectorBase:ASIC017025"/>
<protein>
    <submittedName>
        <fullName evidence="2 3">Polyprotein</fullName>
    </submittedName>
</protein>
<proteinExistence type="predicted"/>